<gene>
    <name evidence="2" type="ORF">GALMADRAFT_210561</name>
</gene>
<organism evidence="2 3">
    <name type="scientific">Galerina marginata (strain CBS 339.88)</name>
    <dbReference type="NCBI Taxonomy" id="685588"/>
    <lineage>
        <taxon>Eukaryota</taxon>
        <taxon>Fungi</taxon>
        <taxon>Dikarya</taxon>
        <taxon>Basidiomycota</taxon>
        <taxon>Agaricomycotina</taxon>
        <taxon>Agaricomycetes</taxon>
        <taxon>Agaricomycetidae</taxon>
        <taxon>Agaricales</taxon>
        <taxon>Agaricineae</taxon>
        <taxon>Strophariaceae</taxon>
        <taxon>Galerina</taxon>
    </lineage>
</organism>
<keyword evidence="3" id="KW-1185">Reference proteome</keyword>
<dbReference type="HOGENOM" id="CLU_664007_0_0_1"/>
<evidence type="ECO:0000313" key="3">
    <source>
        <dbReference type="Proteomes" id="UP000027222"/>
    </source>
</evidence>
<proteinExistence type="predicted"/>
<dbReference type="EMBL" id="KL142378">
    <property type="protein sequence ID" value="KDR76645.1"/>
    <property type="molecule type" value="Genomic_DNA"/>
</dbReference>
<protein>
    <submittedName>
        <fullName evidence="2">Uncharacterized protein</fullName>
    </submittedName>
</protein>
<feature type="compositionally biased region" description="Basic and acidic residues" evidence="1">
    <location>
        <begin position="370"/>
        <end position="386"/>
    </location>
</feature>
<reference evidence="3" key="1">
    <citation type="journal article" date="2014" name="Proc. Natl. Acad. Sci. U.S.A.">
        <title>Extensive sampling of basidiomycete genomes demonstrates inadequacy of the white-rot/brown-rot paradigm for wood decay fungi.</title>
        <authorList>
            <person name="Riley R."/>
            <person name="Salamov A.A."/>
            <person name="Brown D.W."/>
            <person name="Nagy L.G."/>
            <person name="Floudas D."/>
            <person name="Held B.W."/>
            <person name="Levasseur A."/>
            <person name="Lombard V."/>
            <person name="Morin E."/>
            <person name="Otillar R."/>
            <person name="Lindquist E.A."/>
            <person name="Sun H."/>
            <person name="LaButti K.M."/>
            <person name="Schmutz J."/>
            <person name="Jabbour D."/>
            <person name="Luo H."/>
            <person name="Baker S.E."/>
            <person name="Pisabarro A.G."/>
            <person name="Walton J.D."/>
            <person name="Blanchette R.A."/>
            <person name="Henrissat B."/>
            <person name="Martin F."/>
            <person name="Cullen D."/>
            <person name="Hibbett D.S."/>
            <person name="Grigoriev I.V."/>
        </authorList>
    </citation>
    <scope>NUCLEOTIDE SEQUENCE [LARGE SCALE GENOMIC DNA]</scope>
    <source>
        <strain evidence="3">CBS 339.88</strain>
    </source>
</reference>
<evidence type="ECO:0000256" key="1">
    <source>
        <dbReference type="SAM" id="MobiDB-lite"/>
    </source>
</evidence>
<feature type="compositionally biased region" description="Basic residues" evidence="1">
    <location>
        <begin position="226"/>
        <end position="235"/>
    </location>
</feature>
<accession>A0A067T0B9</accession>
<feature type="region of interest" description="Disordered" evidence="1">
    <location>
        <begin position="225"/>
        <end position="259"/>
    </location>
</feature>
<dbReference type="Proteomes" id="UP000027222">
    <property type="component" value="Unassembled WGS sequence"/>
</dbReference>
<feature type="compositionally biased region" description="Pro residues" evidence="1">
    <location>
        <begin position="236"/>
        <end position="245"/>
    </location>
</feature>
<evidence type="ECO:0000313" key="2">
    <source>
        <dbReference type="EMBL" id="KDR76645.1"/>
    </source>
</evidence>
<dbReference type="AlphaFoldDB" id="A0A067T0B9"/>
<name>A0A067T0B9_GALM3</name>
<feature type="region of interest" description="Disordered" evidence="1">
    <location>
        <begin position="370"/>
        <end position="414"/>
    </location>
</feature>
<sequence>MADLRSSIKSLKFGEKRTYLYLSAMPRRAPHSRPSLDDIKRLSSCISIFSDASLVNSTYQRAASYSVADSPSRGCFSANAQTHAHVGLCFFTDREDSEHLGLEKTVRPDALPVSLQQPAERVHPNDARQSRLYLVWPLLRCRLNWRNELSGVYERVRLGKEESAAACIVWVAMTAVTCISMRDMLCYENSNGVMLKPDCTVMLSMSDGRIGVVVISTMGIINIRRGEKKKTKKHNPPPPPSYPKKPGPEEGSATQKVDSERHLQAPVHLSLCELSVLPPGVDERPHLPVRLPNSFPSLDSPFSPVGRTQIVWWFAPRCATDHGREDEIRLDGRRETHLLATRMTCDDVVLNKRQSRGVGGFLCLARERESVQKGREDEDPRVHEIRPGLGDVGIETPTVDDEDEDDGRRAQGGT</sequence>